<evidence type="ECO:0000256" key="1">
    <source>
        <dbReference type="SAM" id="MobiDB-lite"/>
    </source>
</evidence>
<feature type="compositionally biased region" description="Low complexity" evidence="1">
    <location>
        <begin position="142"/>
        <end position="162"/>
    </location>
</feature>
<organism evidence="3 4">
    <name type="scientific">Litoribaculum gwangyangense</name>
    <dbReference type="NCBI Taxonomy" id="1130722"/>
    <lineage>
        <taxon>Bacteria</taxon>
        <taxon>Pseudomonadati</taxon>
        <taxon>Bacteroidota</taxon>
        <taxon>Flavobacteriia</taxon>
        <taxon>Flavobacteriales</taxon>
        <taxon>Flavobacteriaceae</taxon>
        <taxon>Litoribaculum</taxon>
    </lineage>
</organism>
<feature type="region of interest" description="Disordered" evidence="1">
    <location>
        <begin position="81"/>
        <end position="162"/>
    </location>
</feature>
<dbReference type="RefSeq" id="WP_345275463.1">
    <property type="nucleotide sequence ID" value="NZ_BAABJW010000001.1"/>
</dbReference>
<evidence type="ECO:0000313" key="4">
    <source>
        <dbReference type="Proteomes" id="UP001501433"/>
    </source>
</evidence>
<accession>A0ABP9C0J4</accession>
<keyword evidence="2" id="KW-0472">Membrane</keyword>
<evidence type="ECO:0008006" key="5">
    <source>
        <dbReference type="Google" id="ProtNLM"/>
    </source>
</evidence>
<sequence length="504" mass="55799">MMNDKKHIDRIFQEGLKDFEATPNDTVWKRIEAELNQKKKKHRVIPIWWRYAGIAALLILLLSIGFNYFSNLDDMVPENQVVEHESTSSDNENTIEDLIDTNAPETSVVENIDEKENTENSNEKSNLKTTQNSLTSLKPSTIKKNSNSKNSNKSNINTLENSDSNNAIANISKEITTNKTPQDTSENNISIASSNGEENQNETLLIDKEKTKELINNTSNKHIASDTKYDVTETYPANGENKTLTIAEALEKNKDLIEEKKEQQNRWSIAPNAAPVYFNTLGEGSSIDPQFNKNSKSGELNMSYGLLASYAINNKITIRSGINKVNLGYNTNDVIVFQSAGLSSSSSALQNVNSGSGSGSDSGVSIISAENLNNNSVPVDFSTTNTSINQALGYIEIPLEIQYNLSDKKLGVNVIGGFSSFFLNNNEIYSNAENGSRTFLGEANNINKISYSANFGLGFNYKVSKKIDLNLEPLFKYQINTFKNTSGNFTPFFIGVYTGFGIKF</sequence>
<keyword evidence="4" id="KW-1185">Reference proteome</keyword>
<feature type="transmembrane region" description="Helical" evidence="2">
    <location>
        <begin position="48"/>
        <end position="69"/>
    </location>
</feature>
<protein>
    <recommendedName>
        <fullName evidence="5">Outer membrane protein beta-barrel domain-containing protein</fullName>
    </recommendedName>
</protein>
<dbReference type="Proteomes" id="UP001501433">
    <property type="component" value="Unassembled WGS sequence"/>
</dbReference>
<name>A0ABP9C0J4_9FLAO</name>
<dbReference type="EMBL" id="BAABJW010000001">
    <property type="protein sequence ID" value="GAA4802777.1"/>
    <property type="molecule type" value="Genomic_DNA"/>
</dbReference>
<proteinExistence type="predicted"/>
<gene>
    <name evidence="3" type="ORF">GCM10023330_06160</name>
</gene>
<keyword evidence="2" id="KW-0812">Transmembrane</keyword>
<evidence type="ECO:0000313" key="3">
    <source>
        <dbReference type="EMBL" id="GAA4802777.1"/>
    </source>
</evidence>
<feature type="region of interest" description="Disordered" evidence="1">
    <location>
        <begin position="174"/>
        <end position="201"/>
    </location>
</feature>
<keyword evidence="2" id="KW-1133">Transmembrane helix</keyword>
<reference evidence="4" key="1">
    <citation type="journal article" date="2019" name="Int. J. Syst. Evol. Microbiol.">
        <title>The Global Catalogue of Microorganisms (GCM) 10K type strain sequencing project: providing services to taxonomists for standard genome sequencing and annotation.</title>
        <authorList>
            <consortium name="The Broad Institute Genomics Platform"/>
            <consortium name="The Broad Institute Genome Sequencing Center for Infectious Disease"/>
            <person name="Wu L."/>
            <person name="Ma J."/>
        </authorList>
    </citation>
    <scope>NUCLEOTIDE SEQUENCE [LARGE SCALE GENOMIC DNA]</scope>
    <source>
        <strain evidence="4">JCM 18325</strain>
    </source>
</reference>
<feature type="compositionally biased region" description="Polar residues" evidence="1">
    <location>
        <begin position="127"/>
        <end position="139"/>
    </location>
</feature>
<evidence type="ECO:0000256" key="2">
    <source>
        <dbReference type="SAM" id="Phobius"/>
    </source>
</evidence>
<comment type="caution">
    <text evidence="3">The sequence shown here is derived from an EMBL/GenBank/DDBJ whole genome shotgun (WGS) entry which is preliminary data.</text>
</comment>
<feature type="compositionally biased region" description="Basic and acidic residues" evidence="1">
    <location>
        <begin position="112"/>
        <end position="126"/>
    </location>
</feature>